<evidence type="ECO:0000259" key="1">
    <source>
        <dbReference type="PROSITE" id="PS51819"/>
    </source>
</evidence>
<protein>
    <recommendedName>
        <fullName evidence="1">VOC domain-containing protein</fullName>
    </recommendedName>
</protein>
<dbReference type="PANTHER" id="PTHR33993:SF14">
    <property type="entry name" value="GB|AAF24581.1"/>
    <property type="match status" value="1"/>
</dbReference>
<dbReference type="EMBL" id="SNYN01000008">
    <property type="protein sequence ID" value="TDQ52093.1"/>
    <property type="molecule type" value="Genomic_DNA"/>
</dbReference>
<dbReference type="InterPro" id="IPR004360">
    <property type="entry name" value="Glyas_Fos-R_dOase_dom"/>
</dbReference>
<keyword evidence="3" id="KW-1185">Reference proteome</keyword>
<reference evidence="2 3" key="1">
    <citation type="submission" date="2019-03" db="EMBL/GenBank/DDBJ databases">
        <title>Genomic Encyclopedia of Type Strains, Phase IV (KMG-IV): sequencing the most valuable type-strain genomes for metagenomic binning, comparative biology and taxonomic classification.</title>
        <authorList>
            <person name="Goeker M."/>
        </authorList>
    </citation>
    <scope>NUCLEOTIDE SEQUENCE [LARGE SCALE GENOMIC DNA]</scope>
    <source>
        <strain evidence="2 3">DSM 46770</strain>
    </source>
</reference>
<dbReference type="PANTHER" id="PTHR33993">
    <property type="entry name" value="GLYOXALASE-RELATED"/>
    <property type="match status" value="1"/>
</dbReference>
<sequence length="252" mass="26341">MSEITAYPPGAPAWFDMTVPDLGSAQRFYSTLLGWEFDEGPYSLAGIGGRRVAGLAEPWGDAPPPEQSNWTVYLSTNDIDATLAAVREAGGSVVSGRGDMPGIGSMAIIREPTGTVCALWQGDGLPGTEASGVPGAPVWSEVTSTDTAAATDFLVSVFGYETERTLGFDYVTLYSGGEPVCGVYGGSDGRVHRGHGAWLPYFAVRNADAAGELAEREGGKILRGAENSPYGRWAMLADPVGAHFAVVGSADR</sequence>
<accession>A0A4R6V0G3</accession>
<dbReference type="SUPFAM" id="SSF54593">
    <property type="entry name" value="Glyoxalase/Bleomycin resistance protein/Dihydroxybiphenyl dioxygenase"/>
    <property type="match status" value="2"/>
</dbReference>
<organism evidence="2 3">
    <name type="scientific">Actinorugispora endophytica</name>
    <dbReference type="NCBI Taxonomy" id="1605990"/>
    <lineage>
        <taxon>Bacteria</taxon>
        <taxon>Bacillati</taxon>
        <taxon>Actinomycetota</taxon>
        <taxon>Actinomycetes</taxon>
        <taxon>Streptosporangiales</taxon>
        <taxon>Nocardiopsidaceae</taxon>
        <taxon>Actinorugispora</taxon>
    </lineage>
</organism>
<evidence type="ECO:0000313" key="3">
    <source>
        <dbReference type="Proteomes" id="UP000295281"/>
    </source>
</evidence>
<dbReference type="InterPro" id="IPR052164">
    <property type="entry name" value="Anthracycline_SecMetBiosynth"/>
</dbReference>
<dbReference type="Pfam" id="PF00903">
    <property type="entry name" value="Glyoxalase"/>
    <property type="match status" value="1"/>
</dbReference>
<dbReference type="PROSITE" id="PS51819">
    <property type="entry name" value="VOC"/>
    <property type="match status" value="1"/>
</dbReference>
<dbReference type="OrthoDB" id="9793039at2"/>
<dbReference type="AlphaFoldDB" id="A0A4R6V0G3"/>
<dbReference type="InterPro" id="IPR037523">
    <property type="entry name" value="VOC_core"/>
</dbReference>
<dbReference type="RefSeq" id="WP_133741746.1">
    <property type="nucleotide sequence ID" value="NZ_SNYN01000008.1"/>
</dbReference>
<evidence type="ECO:0000313" key="2">
    <source>
        <dbReference type="EMBL" id="TDQ52093.1"/>
    </source>
</evidence>
<feature type="domain" description="VOC" evidence="1">
    <location>
        <begin position="11"/>
        <end position="122"/>
    </location>
</feature>
<comment type="caution">
    <text evidence="2">The sequence shown here is derived from an EMBL/GenBank/DDBJ whole genome shotgun (WGS) entry which is preliminary data.</text>
</comment>
<name>A0A4R6V0G3_9ACTN</name>
<dbReference type="CDD" id="cd07247">
    <property type="entry name" value="SgaA_N_like"/>
    <property type="match status" value="1"/>
</dbReference>
<gene>
    <name evidence="2" type="ORF">EV190_10874</name>
</gene>
<dbReference type="InterPro" id="IPR029068">
    <property type="entry name" value="Glyas_Bleomycin-R_OHBP_Dase"/>
</dbReference>
<dbReference type="Proteomes" id="UP000295281">
    <property type="component" value="Unassembled WGS sequence"/>
</dbReference>
<dbReference type="Gene3D" id="3.10.180.10">
    <property type="entry name" value="2,3-Dihydroxybiphenyl 1,2-Dioxygenase, domain 1"/>
    <property type="match status" value="2"/>
</dbReference>
<proteinExistence type="predicted"/>